<dbReference type="Pfam" id="PF00685">
    <property type="entry name" value="Sulfotransfer_1"/>
    <property type="match status" value="1"/>
</dbReference>
<dbReference type="GeneID" id="5895462"/>
<evidence type="ECO:0000259" key="6">
    <source>
        <dbReference type="Pfam" id="PF00685"/>
    </source>
</evidence>
<dbReference type="eggNOG" id="KOG3703">
    <property type="taxonomic scope" value="Eukaryota"/>
</dbReference>
<dbReference type="Proteomes" id="UP000001357">
    <property type="component" value="Unassembled WGS sequence"/>
</dbReference>
<evidence type="ECO:0000256" key="3">
    <source>
        <dbReference type="PIRSR" id="PIRSR637359-1"/>
    </source>
</evidence>
<dbReference type="Gene3D" id="3.40.50.300">
    <property type="entry name" value="P-loop containing nucleotide triphosphate hydrolases"/>
    <property type="match status" value="1"/>
</dbReference>
<evidence type="ECO:0000256" key="1">
    <source>
        <dbReference type="ARBA" id="ARBA00022679"/>
    </source>
</evidence>
<organism evidence="7 8">
    <name type="scientific">Monosiga brevicollis</name>
    <name type="common">Choanoflagellate</name>
    <dbReference type="NCBI Taxonomy" id="81824"/>
    <lineage>
        <taxon>Eukaryota</taxon>
        <taxon>Choanoflagellata</taxon>
        <taxon>Craspedida</taxon>
        <taxon>Salpingoecidae</taxon>
        <taxon>Monosiga</taxon>
    </lineage>
</organism>
<dbReference type="PANTHER" id="PTHR10605">
    <property type="entry name" value="HEPARAN SULFATE SULFOTRANSFERASE"/>
    <property type="match status" value="1"/>
</dbReference>
<evidence type="ECO:0000256" key="5">
    <source>
        <dbReference type="SAM" id="SignalP"/>
    </source>
</evidence>
<dbReference type="InterPro" id="IPR000863">
    <property type="entry name" value="Sulfotransferase_dom"/>
</dbReference>
<dbReference type="InParanoid" id="A9VBN9"/>
<feature type="signal peptide" evidence="5">
    <location>
        <begin position="1"/>
        <end position="22"/>
    </location>
</feature>
<dbReference type="EMBL" id="CH991578">
    <property type="protein sequence ID" value="EDQ85011.1"/>
    <property type="molecule type" value="Genomic_DNA"/>
</dbReference>
<dbReference type="InterPro" id="IPR027417">
    <property type="entry name" value="P-loop_NTPase"/>
</dbReference>
<keyword evidence="8" id="KW-1185">Reference proteome</keyword>
<gene>
    <name evidence="7" type="ORF">MONBRDRAFT_29631</name>
</gene>
<dbReference type="SUPFAM" id="SSF52540">
    <property type="entry name" value="P-loop containing nucleoside triphosphate hydrolases"/>
    <property type="match status" value="1"/>
</dbReference>
<evidence type="ECO:0000313" key="8">
    <source>
        <dbReference type="Proteomes" id="UP000001357"/>
    </source>
</evidence>
<feature type="chain" id="PRO_5002745503" description="Sulfotransferase domain-containing protein" evidence="5">
    <location>
        <begin position="23"/>
        <end position="419"/>
    </location>
</feature>
<feature type="binding site" evidence="4">
    <location>
        <position position="218"/>
    </location>
    <ligand>
        <name>3'-phosphoadenylyl sulfate</name>
        <dbReference type="ChEBI" id="CHEBI:58339"/>
    </ligand>
</feature>
<feature type="domain" description="Sulfotransferase" evidence="6">
    <location>
        <begin position="101"/>
        <end position="352"/>
    </location>
</feature>
<feature type="binding site" evidence="4">
    <location>
        <position position="210"/>
    </location>
    <ligand>
        <name>3'-phosphoadenylyl sulfate</name>
        <dbReference type="ChEBI" id="CHEBI:58339"/>
    </ligand>
</feature>
<proteinExistence type="predicted"/>
<keyword evidence="1" id="KW-0808">Transferase</keyword>
<dbReference type="AlphaFoldDB" id="A9VBN9"/>
<keyword evidence="2" id="KW-0325">Glycoprotein</keyword>
<feature type="active site" description="For sulfotransferase activity" evidence="3">
    <location>
        <position position="109"/>
    </location>
</feature>
<dbReference type="PANTHER" id="PTHR10605:SF56">
    <property type="entry name" value="BIFUNCTIONAL HEPARAN SULFATE N-DEACETYLASE_N-SULFOTRANSFERASE"/>
    <property type="match status" value="1"/>
</dbReference>
<dbReference type="RefSeq" id="XP_001750181.1">
    <property type="nucleotide sequence ID" value="XM_001750129.1"/>
</dbReference>
<keyword evidence="5" id="KW-0732">Signal</keyword>
<dbReference type="GO" id="GO:0008146">
    <property type="term" value="F:sulfotransferase activity"/>
    <property type="evidence" value="ECO:0007669"/>
    <property type="project" value="InterPro"/>
</dbReference>
<dbReference type="InterPro" id="IPR037359">
    <property type="entry name" value="NST/OST"/>
</dbReference>
<evidence type="ECO:0000313" key="7">
    <source>
        <dbReference type="EMBL" id="EDQ85011.1"/>
    </source>
</evidence>
<sequence>MRCLAVALGLGLSLGMVDWVAGRAVLDFEFKAPEWFEGEVWESQDPADIRDVLLLNNVSTIGMKQRPLLRSSQNISPDQLDAGVCMSDDSSSSFKAACLPSFLIIGAMKAGTGELAAWLEQSPLLRRYTNFANPNWHGEAHYFDYIRPGLIPLLFKRIDDVRARPKYESKDQLRTTHSFDKTPNYLLATEAQLEMMHRLLPSVRMIATLRNPTDRAFSQYQQECRQGFVLIGKSPAVKGRVVFARRPDWALHTAQRLGLANVSKEDFETATFPCSNDHFLAMLMGNGTGPDIDLSRSLAFRIISTGYYREQLDRVLALYPRKQLHVLLHEAFMHNPIAEMEKIEDFLGVPRMPYANMTRITDSGFIALKNVRSKADKLRYEKLSPSTREKLDRLYRPHNQGLLDFFDKEQLRKAWHISL</sequence>
<evidence type="ECO:0000256" key="2">
    <source>
        <dbReference type="ARBA" id="ARBA00023180"/>
    </source>
</evidence>
<protein>
    <recommendedName>
        <fullName evidence="6">Sulfotransferase domain-containing protein</fullName>
    </recommendedName>
</protein>
<evidence type="ECO:0000256" key="4">
    <source>
        <dbReference type="PIRSR" id="PIRSR637359-2"/>
    </source>
</evidence>
<accession>A9VBN9</accession>
<dbReference type="FunFam" id="3.40.50.300:FF:003476">
    <property type="entry name" value="Predicted protein"/>
    <property type="match status" value="1"/>
</dbReference>
<dbReference type="KEGG" id="mbr:MONBRDRAFT_29631"/>
<name>A9VBN9_MONBE</name>
<dbReference type="FunCoup" id="A9VBN9">
    <property type="interactions" value="266"/>
</dbReference>
<reference evidence="7 8" key="1">
    <citation type="journal article" date="2008" name="Nature">
        <title>The genome of the choanoflagellate Monosiga brevicollis and the origin of metazoans.</title>
        <authorList>
            <consortium name="JGI Sequencing"/>
            <person name="King N."/>
            <person name="Westbrook M.J."/>
            <person name="Young S.L."/>
            <person name="Kuo A."/>
            <person name="Abedin M."/>
            <person name="Chapman J."/>
            <person name="Fairclough S."/>
            <person name="Hellsten U."/>
            <person name="Isogai Y."/>
            <person name="Letunic I."/>
            <person name="Marr M."/>
            <person name="Pincus D."/>
            <person name="Putnam N."/>
            <person name="Rokas A."/>
            <person name="Wright K.J."/>
            <person name="Zuzow R."/>
            <person name="Dirks W."/>
            <person name="Good M."/>
            <person name="Goodstein D."/>
            <person name="Lemons D."/>
            <person name="Li W."/>
            <person name="Lyons J.B."/>
            <person name="Morris A."/>
            <person name="Nichols S."/>
            <person name="Richter D.J."/>
            <person name="Salamov A."/>
            <person name="Bork P."/>
            <person name="Lim W.A."/>
            <person name="Manning G."/>
            <person name="Miller W.T."/>
            <person name="McGinnis W."/>
            <person name="Shapiro H."/>
            <person name="Tjian R."/>
            <person name="Grigoriev I.V."/>
            <person name="Rokhsar D."/>
        </authorList>
    </citation>
    <scope>NUCLEOTIDE SEQUENCE [LARGE SCALE GENOMIC DNA]</scope>
    <source>
        <strain evidence="8">MX1 / ATCC 50154</strain>
    </source>
</reference>